<dbReference type="GO" id="GO:0046872">
    <property type="term" value="F:metal ion binding"/>
    <property type="evidence" value="ECO:0007669"/>
    <property type="project" value="UniProtKB-KW"/>
</dbReference>
<dbReference type="InterPro" id="IPR029052">
    <property type="entry name" value="Metallo-depent_PP-like"/>
</dbReference>
<evidence type="ECO:0000256" key="4">
    <source>
        <dbReference type="ARBA" id="ARBA00025742"/>
    </source>
</evidence>
<dbReference type="OrthoDB" id="651281at2"/>
<dbReference type="InterPro" id="IPR004843">
    <property type="entry name" value="Calcineurin-like_PHP"/>
</dbReference>
<evidence type="ECO:0000256" key="3">
    <source>
        <dbReference type="ARBA" id="ARBA00023004"/>
    </source>
</evidence>
<comment type="similarity">
    <text evidence="4">Belongs to the cyclic nucleotide phosphodiesterase class-III family.</text>
</comment>
<dbReference type="Gene3D" id="3.60.21.10">
    <property type="match status" value="1"/>
</dbReference>
<dbReference type="GO" id="GO:0016787">
    <property type="term" value="F:hydrolase activity"/>
    <property type="evidence" value="ECO:0007669"/>
    <property type="project" value="UniProtKB-KW"/>
</dbReference>
<dbReference type="KEGG" id="ppru:FDP22_05075"/>
<dbReference type="EMBL" id="CP040818">
    <property type="protein sequence ID" value="QDL91206.1"/>
    <property type="molecule type" value="Genomic_DNA"/>
</dbReference>
<sequence>MRLTWPAAACHNSVAAAGQKGRAFPSPPEHDMTRFVHLTDLHFSASPADDPDLRSDTPATLEAVLDSLDGLSPAPDFVLLTGDLTNHGEAESYAGLRRRLKRLQAPVIAVPGNHDARGAFRSAFLREDASEAPCLSETVLAGAHVIGLDSSWHGHVGGRLEPEQLAFLDAALDRHPGLPKLIAMHHGPALSDAPEAEWESLTRADTARLGQVIGGRPVAGIFTGHIHLDRLAIWLGIPVITTTGLHCTHDPRPGPDLVALSGASVALCALAPELSVTWMPLPSDRREIARIPRALIAGHDATA</sequence>
<organism evidence="6 7">
    <name type="scientific">Paroceanicella profunda</name>
    <dbReference type="NCBI Taxonomy" id="2579971"/>
    <lineage>
        <taxon>Bacteria</taxon>
        <taxon>Pseudomonadati</taxon>
        <taxon>Pseudomonadota</taxon>
        <taxon>Alphaproteobacteria</taxon>
        <taxon>Rhodobacterales</taxon>
        <taxon>Paracoccaceae</taxon>
        <taxon>Paroceanicella</taxon>
    </lineage>
</organism>
<dbReference type="AlphaFoldDB" id="A0A5B8FR72"/>
<evidence type="ECO:0000259" key="5">
    <source>
        <dbReference type="Pfam" id="PF00149"/>
    </source>
</evidence>
<keyword evidence="7" id="KW-1185">Reference proteome</keyword>
<dbReference type="InterPro" id="IPR050884">
    <property type="entry name" value="CNP_phosphodiesterase-III"/>
</dbReference>
<dbReference type="PANTHER" id="PTHR42988">
    <property type="entry name" value="PHOSPHOHYDROLASE"/>
    <property type="match status" value="1"/>
</dbReference>
<dbReference type="PANTHER" id="PTHR42988:SF2">
    <property type="entry name" value="CYCLIC NUCLEOTIDE PHOSPHODIESTERASE CBUA0032-RELATED"/>
    <property type="match status" value="1"/>
</dbReference>
<evidence type="ECO:0000313" key="7">
    <source>
        <dbReference type="Proteomes" id="UP000305888"/>
    </source>
</evidence>
<keyword evidence="1" id="KW-0479">Metal-binding</keyword>
<protein>
    <submittedName>
        <fullName evidence="6">Phosphodiesterase</fullName>
    </submittedName>
</protein>
<evidence type="ECO:0000256" key="1">
    <source>
        <dbReference type="ARBA" id="ARBA00022723"/>
    </source>
</evidence>
<accession>A0A5B8FR72</accession>
<dbReference type="SUPFAM" id="SSF56300">
    <property type="entry name" value="Metallo-dependent phosphatases"/>
    <property type="match status" value="1"/>
</dbReference>
<feature type="domain" description="Calcineurin-like phosphoesterase" evidence="5">
    <location>
        <begin position="34"/>
        <end position="227"/>
    </location>
</feature>
<gene>
    <name evidence="6" type="ORF">FDP22_05075</name>
</gene>
<dbReference type="Proteomes" id="UP000305888">
    <property type="component" value="Chromosome"/>
</dbReference>
<proteinExistence type="inferred from homology"/>
<dbReference type="Pfam" id="PF00149">
    <property type="entry name" value="Metallophos"/>
    <property type="match status" value="1"/>
</dbReference>
<reference evidence="6 7" key="1">
    <citation type="submission" date="2019-06" db="EMBL/GenBank/DDBJ databases">
        <title>Genome sequence of Rhodobacteraceae bacterium D4M1.</title>
        <authorList>
            <person name="Cao J."/>
        </authorList>
    </citation>
    <scope>NUCLEOTIDE SEQUENCE [LARGE SCALE GENOMIC DNA]</scope>
    <source>
        <strain evidence="6 7">D4M1</strain>
    </source>
</reference>
<name>A0A5B8FR72_9RHOB</name>
<evidence type="ECO:0000256" key="2">
    <source>
        <dbReference type="ARBA" id="ARBA00022801"/>
    </source>
</evidence>
<evidence type="ECO:0000313" key="6">
    <source>
        <dbReference type="EMBL" id="QDL91206.1"/>
    </source>
</evidence>
<keyword evidence="2" id="KW-0378">Hydrolase</keyword>
<keyword evidence="3" id="KW-0408">Iron</keyword>